<feature type="transmembrane region" description="Helical" evidence="6">
    <location>
        <begin position="286"/>
        <end position="304"/>
    </location>
</feature>
<dbReference type="GO" id="GO:0016020">
    <property type="term" value="C:membrane"/>
    <property type="evidence" value="ECO:0007669"/>
    <property type="project" value="UniProtKB-SubCell"/>
</dbReference>
<accession>A0A975P8T6</accession>
<dbReference type="PANTHER" id="PTHR22911">
    <property type="entry name" value="ACYL-MALONYL CONDENSING ENZYME-RELATED"/>
    <property type="match status" value="1"/>
</dbReference>
<evidence type="ECO:0000313" key="8">
    <source>
        <dbReference type="EMBL" id="QWK91635.1"/>
    </source>
</evidence>
<name>A0A975P8T6_9RHOB</name>
<dbReference type="InterPro" id="IPR037185">
    <property type="entry name" value="EmrE-like"/>
</dbReference>
<feature type="domain" description="EamA" evidence="7">
    <location>
        <begin position="155"/>
        <end position="298"/>
    </location>
</feature>
<keyword evidence="5 6" id="KW-0472">Membrane</keyword>
<evidence type="ECO:0000256" key="6">
    <source>
        <dbReference type="SAM" id="Phobius"/>
    </source>
</evidence>
<feature type="transmembrane region" description="Helical" evidence="6">
    <location>
        <begin position="104"/>
        <end position="123"/>
    </location>
</feature>
<feature type="transmembrane region" description="Helical" evidence="6">
    <location>
        <begin position="224"/>
        <end position="247"/>
    </location>
</feature>
<dbReference type="KEGG" id="gfu:KM031_07130"/>
<feature type="transmembrane region" description="Helical" evidence="6">
    <location>
        <begin position="155"/>
        <end position="173"/>
    </location>
</feature>
<gene>
    <name evidence="8" type="ORF">KM031_07130</name>
</gene>
<evidence type="ECO:0000256" key="5">
    <source>
        <dbReference type="ARBA" id="ARBA00023136"/>
    </source>
</evidence>
<evidence type="ECO:0000256" key="4">
    <source>
        <dbReference type="ARBA" id="ARBA00022989"/>
    </source>
</evidence>
<evidence type="ECO:0000313" key="9">
    <source>
        <dbReference type="Proteomes" id="UP000679352"/>
    </source>
</evidence>
<sequence length="313" mass="33428">MTVDTASRTTLLGILAALGGSATLSINDVAIKSLSGDYALHQVILTRSAISLLFLLGFMALTGSGLRQLRTTRPRGHLLRVCFVMLSNITYFLGLAALPLADAVAIAFVSPLVVTMLSTLVLGERVGPRRWAAVVAGMLGVIVMLRPGAGSLQPAAVLVFISAFTYASTHMMTRRMKDTESAATLNFYVQLGFILVSSTMGLMVGDGHLAGSDHPSIAFLFRAWVWPPVADWPAFLATGLSVAIGGLMVSQAYRLCEAALVAPFEYAAMPLAIVWGVVIFHQWPDATAWIGIALICGAGLYTLWRETITRTRA</sequence>
<keyword evidence="9" id="KW-1185">Reference proteome</keyword>
<reference evidence="8" key="1">
    <citation type="submission" date="2021-06" db="EMBL/GenBank/DDBJ databases">
        <title>Direct submission.</title>
        <authorList>
            <person name="Lee C.-S."/>
            <person name="Jin L."/>
        </authorList>
    </citation>
    <scope>NUCLEOTIDE SEQUENCE</scope>
    <source>
        <strain evidence="8">Con5</strain>
    </source>
</reference>
<feature type="domain" description="EamA" evidence="7">
    <location>
        <begin position="12"/>
        <end position="145"/>
    </location>
</feature>
<feature type="transmembrane region" description="Helical" evidence="6">
    <location>
        <begin position="185"/>
        <end position="204"/>
    </location>
</feature>
<dbReference type="PANTHER" id="PTHR22911:SF6">
    <property type="entry name" value="SOLUTE CARRIER FAMILY 35 MEMBER G1"/>
    <property type="match status" value="1"/>
</dbReference>
<keyword evidence="4 6" id="KW-1133">Transmembrane helix</keyword>
<feature type="transmembrane region" description="Helical" evidence="6">
    <location>
        <begin position="130"/>
        <end position="149"/>
    </location>
</feature>
<dbReference type="InterPro" id="IPR000620">
    <property type="entry name" value="EamA_dom"/>
</dbReference>
<dbReference type="RefSeq" id="WP_215503825.1">
    <property type="nucleotide sequence ID" value="NZ_CP076361.1"/>
</dbReference>
<comment type="similarity">
    <text evidence="2">Belongs to the drug/metabolite transporter (DMT) superfamily. 10 TMS drug/metabolite exporter (DME) (TC 2.A.7.3) family.</text>
</comment>
<dbReference type="Proteomes" id="UP000679352">
    <property type="component" value="Chromosome"/>
</dbReference>
<protein>
    <submittedName>
        <fullName evidence="8">DMT family transporter</fullName>
    </submittedName>
</protein>
<dbReference type="Gene3D" id="1.10.3730.20">
    <property type="match status" value="1"/>
</dbReference>
<feature type="transmembrane region" description="Helical" evidence="6">
    <location>
        <begin position="78"/>
        <end position="98"/>
    </location>
</feature>
<evidence type="ECO:0000256" key="3">
    <source>
        <dbReference type="ARBA" id="ARBA00022692"/>
    </source>
</evidence>
<organism evidence="8 9">
    <name type="scientific">Gemmobacter fulvus</name>
    <dbReference type="NCBI Taxonomy" id="2840474"/>
    <lineage>
        <taxon>Bacteria</taxon>
        <taxon>Pseudomonadati</taxon>
        <taxon>Pseudomonadota</taxon>
        <taxon>Alphaproteobacteria</taxon>
        <taxon>Rhodobacterales</taxon>
        <taxon>Paracoccaceae</taxon>
        <taxon>Gemmobacter</taxon>
    </lineage>
</organism>
<dbReference type="EMBL" id="CP076361">
    <property type="protein sequence ID" value="QWK91635.1"/>
    <property type="molecule type" value="Genomic_DNA"/>
</dbReference>
<evidence type="ECO:0000256" key="2">
    <source>
        <dbReference type="ARBA" id="ARBA00009853"/>
    </source>
</evidence>
<feature type="transmembrane region" description="Helical" evidence="6">
    <location>
        <begin position="259"/>
        <end position="280"/>
    </location>
</feature>
<proteinExistence type="inferred from homology"/>
<keyword evidence="3 6" id="KW-0812">Transmembrane</keyword>
<dbReference type="Pfam" id="PF00892">
    <property type="entry name" value="EamA"/>
    <property type="match status" value="2"/>
</dbReference>
<evidence type="ECO:0000256" key="1">
    <source>
        <dbReference type="ARBA" id="ARBA00004141"/>
    </source>
</evidence>
<dbReference type="SUPFAM" id="SSF103481">
    <property type="entry name" value="Multidrug resistance efflux transporter EmrE"/>
    <property type="match status" value="2"/>
</dbReference>
<evidence type="ECO:0000259" key="7">
    <source>
        <dbReference type="Pfam" id="PF00892"/>
    </source>
</evidence>
<comment type="subcellular location">
    <subcellularLocation>
        <location evidence="1">Membrane</location>
        <topology evidence="1">Multi-pass membrane protein</topology>
    </subcellularLocation>
</comment>
<dbReference type="AlphaFoldDB" id="A0A975P8T6"/>
<feature type="transmembrane region" description="Helical" evidence="6">
    <location>
        <begin position="49"/>
        <end position="66"/>
    </location>
</feature>